<dbReference type="Pfam" id="PF13727">
    <property type="entry name" value="CoA_binding_3"/>
    <property type="match status" value="1"/>
</dbReference>
<dbReference type="GO" id="GO:0016020">
    <property type="term" value="C:membrane"/>
    <property type="evidence" value="ECO:0007669"/>
    <property type="project" value="UniProtKB-SubCell"/>
</dbReference>
<keyword evidence="3 9" id="KW-0808">Transferase</keyword>
<evidence type="ECO:0000313" key="10">
    <source>
        <dbReference type="Proteomes" id="UP000198556"/>
    </source>
</evidence>
<dbReference type="InterPro" id="IPR017475">
    <property type="entry name" value="EPS_sugar_tfrase"/>
</dbReference>
<feature type="transmembrane region" description="Helical" evidence="7">
    <location>
        <begin position="12"/>
        <end position="33"/>
    </location>
</feature>
<keyword evidence="6 7" id="KW-0472">Membrane</keyword>
<reference evidence="9 10" key="1">
    <citation type="submission" date="2016-10" db="EMBL/GenBank/DDBJ databases">
        <authorList>
            <person name="de Groot N.N."/>
        </authorList>
    </citation>
    <scope>NUCLEOTIDE SEQUENCE [LARGE SCALE GENOMIC DNA]</scope>
    <source>
        <strain evidence="9 10">DSM 15827</strain>
    </source>
</reference>
<dbReference type="PANTHER" id="PTHR30576:SF10">
    <property type="entry name" value="SLL5057 PROTEIN"/>
    <property type="match status" value="1"/>
</dbReference>
<evidence type="ECO:0000256" key="6">
    <source>
        <dbReference type="ARBA" id="ARBA00023136"/>
    </source>
</evidence>
<dbReference type="Proteomes" id="UP000198556">
    <property type="component" value="Unassembled WGS sequence"/>
</dbReference>
<dbReference type="GO" id="GO:0016780">
    <property type="term" value="F:phosphotransferase activity, for other substituted phosphate groups"/>
    <property type="evidence" value="ECO:0007669"/>
    <property type="project" value="TreeGrafter"/>
</dbReference>
<feature type="transmembrane region" description="Helical" evidence="7">
    <location>
        <begin position="277"/>
        <end position="300"/>
    </location>
</feature>
<dbReference type="EMBL" id="FOGF01000012">
    <property type="protein sequence ID" value="SEQ95417.1"/>
    <property type="molecule type" value="Genomic_DNA"/>
</dbReference>
<dbReference type="AlphaFoldDB" id="A0A1H9K905"/>
<evidence type="ECO:0000259" key="8">
    <source>
        <dbReference type="Pfam" id="PF02397"/>
    </source>
</evidence>
<comment type="similarity">
    <text evidence="2">Belongs to the bacterial sugar transferase family.</text>
</comment>
<evidence type="ECO:0000256" key="4">
    <source>
        <dbReference type="ARBA" id="ARBA00022692"/>
    </source>
</evidence>
<dbReference type="RefSeq" id="WP_089746436.1">
    <property type="nucleotide sequence ID" value="NZ_FOGF01000012.1"/>
</dbReference>
<dbReference type="NCBIfam" id="TIGR03025">
    <property type="entry name" value="EPS_sugtrans"/>
    <property type="match status" value="1"/>
</dbReference>
<organism evidence="9 10">
    <name type="scientific">Granulicatella balaenopterae</name>
    <dbReference type="NCBI Taxonomy" id="137733"/>
    <lineage>
        <taxon>Bacteria</taxon>
        <taxon>Bacillati</taxon>
        <taxon>Bacillota</taxon>
        <taxon>Bacilli</taxon>
        <taxon>Lactobacillales</taxon>
        <taxon>Carnobacteriaceae</taxon>
        <taxon>Granulicatella</taxon>
    </lineage>
</organism>
<sequence>MFEKEENGIFKNWMFLISDMLALQIALIIAYELNGSIGSISIDEHYVYISTGCAIISFLVVFFAENYKSIDKRGYFKEFVSVTYFTCIVFLIMISVFFVFKISAIFSRLFIGIWFIISWIMVYSFRVTIKEILKTTNKYHKCKKIMIVTNSKYAKAAKELAEESLDSNYKVAAIGFLDDCNKNIEGIDTTYSIDGIVEYVRTHLIDEVLISHVSYSGREELVEQLLSMGITVHYNLYNWKVNHPHATINTLGKLNVATACNNSISERNLFIKRLMDICGSIVGLIIGIPILMVVIPIIYINSPGNVFFVQKRVGKNGRIFNLYKLRSMYMDAEERKAELMKNNEMNGLMFKMENDPRITPIGHFIRKTSIDEIPQFVNVLKGDMSLVGTRPPTVDEYKQYELHHKSRLAMRPGITGMWQVAGRSEITDFEEVVRLDRSYIDNWNLGLDIKLLLKTVAVVFKSKGAK</sequence>
<protein>
    <submittedName>
        <fullName evidence="9">Exopolysaccharide biosynthesis polyprenyl glycosylphosphotransferase</fullName>
    </submittedName>
</protein>
<evidence type="ECO:0000256" key="7">
    <source>
        <dbReference type="SAM" id="Phobius"/>
    </source>
</evidence>
<evidence type="ECO:0000256" key="1">
    <source>
        <dbReference type="ARBA" id="ARBA00004141"/>
    </source>
</evidence>
<evidence type="ECO:0000256" key="5">
    <source>
        <dbReference type="ARBA" id="ARBA00022989"/>
    </source>
</evidence>
<evidence type="ECO:0000313" key="9">
    <source>
        <dbReference type="EMBL" id="SEQ95417.1"/>
    </source>
</evidence>
<dbReference type="PANTHER" id="PTHR30576">
    <property type="entry name" value="COLANIC BIOSYNTHESIS UDP-GLUCOSE LIPID CARRIER TRANSFERASE"/>
    <property type="match status" value="1"/>
</dbReference>
<comment type="subcellular location">
    <subcellularLocation>
        <location evidence="1">Membrane</location>
        <topology evidence="1">Multi-pass membrane protein</topology>
    </subcellularLocation>
</comment>
<keyword evidence="10" id="KW-1185">Reference proteome</keyword>
<accession>A0A1H9K905</accession>
<feature type="transmembrane region" description="Helical" evidence="7">
    <location>
        <begin position="45"/>
        <end position="67"/>
    </location>
</feature>
<feature type="transmembrane region" description="Helical" evidence="7">
    <location>
        <begin position="79"/>
        <end position="99"/>
    </location>
</feature>
<proteinExistence type="inferred from homology"/>
<keyword evidence="5 7" id="KW-1133">Transmembrane helix</keyword>
<dbReference type="Pfam" id="PF02397">
    <property type="entry name" value="Bac_transf"/>
    <property type="match status" value="1"/>
</dbReference>
<dbReference type="STRING" id="137733.SAMN05421767_11223"/>
<evidence type="ECO:0000256" key="2">
    <source>
        <dbReference type="ARBA" id="ARBA00006464"/>
    </source>
</evidence>
<name>A0A1H9K905_9LACT</name>
<dbReference type="InterPro" id="IPR003362">
    <property type="entry name" value="Bact_transf"/>
</dbReference>
<feature type="transmembrane region" description="Helical" evidence="7">
    <location>
        <begin position="105"/>
        <end position="125"/>
    </location>
</feature>
<dbReference type="OrthoDB" id="9808602at2"/>
<gene>
    <name evidence="9" type="ORF">SAMN05421767_11223</name>
</gene>
<evidence type="ECO:0000256" key="3">
    <source>
        <dbReference type="ARBA" id="ARBA00022679"/>
    </source>
</evidence>
<keyword evidence="4 7" id="KW-0812">Transmembrane</keyword>
<feature type="domain" description="Bacterial sugar transferase" evidence="8">
    <location>
        <begin position="272"/>
        <end position="461"/>
    </location>
</feature>